<reference evidence="1" key="1">
    <citation type="submission" date="2019-08" db="EMBL/GenBank/DDBJ databases">
        <authorList>
            <person name="Kucharzyk K."/>
            <person name="Murdoch R.W."/>
            <person name="Higgins S."/>
            <person name="Loffler F."/>
        </authorList>
    </citation>
    <scope>NUCLEOTIDE SEQUENCE</scope>
</reference>
<dbReference type="InterPro" id="IPR022345">
    <property type="entry name" value="Phage_69_Orf23_MTP"/>
</dbReference>
<accession>A0A645APU7</accession>
<dbReference type="PRINTS" id="PR01997">
    <property type="entry name" value="MTP2FAMILY"/>
</dbReference>
<dbReference type="AlphaFoldDB" id="A0A645APU7"/>
<sequence length="175" mass="17821">MELWEIDKGSAVPGAFEVDTLTIGTAPTAAGEITITLNGVAEKVVVLSTDTAAIVGDRIRNTNVAGWTVGGTGATITFTKNTDGTNTAPAFAAGTTGAAGTFAVTTAGTAASGKYDATYYQGYITEYSKSAGTEDNVEISFTFVPNGHGVDGEATLTAEQAAVVQYVFKDTTVEA</sequence>
<proteinExistence type="predicted"/>
<protein>
    <submittedName>
        <fullName evidence="1">Uncharacterized protein</fullName>
    </submittedName>
</protein>
<evidence type="ECO:0000313" key="1">
    <source>
        <dbReference type="EMBL" id="MPM55285.1"/>
    </source>
</evidence>
<organism evidence="1">
    <name type="scientific">bioreactor metagenome</name>
    <dbReference type="NCBI Taxonomy" id="1076179"/>
    <lineage>
        <taxon>unclassified sequences</taxon>
        <taxon>metagenomes</taxon>
        <taxon>ecological metagenomes</taxon>
    </lineage>
</organism>
<gene>
    <name evidence="1" type="ORF">SDC9_102079</name>
</gene>
<name>A0A645APU7_9ZZZZ</name>
<comment type="caution">
    <text evidence="1">The sequence shown here is derived from an EMBL/GenBank/DDBJ whole genome shotgun (WGS) entry which is preliminary data.</text>
</comment>
<dbReference type="EMBL" id="VSSQ01015204">
    <property type="protein sequence ID" value="MPM55285.1"/>
    <property type="molecule type" value="Genomic_DNA"/>
</dbReference>